<keyword evidence="12" id="KW-1185">Reference proteome</keyword>
<feature type="compositionally biased region" description="Polar residues" evidence="9">
    <location>
        <begin position="1"/>
        <end position="11"/>
    </location>
</feature>
<evidence type="ECO:0000256" key="5">
    <source>
        <dbReference type="ARBA" id="ARBA00022792"/>
    </source>
</evidence>
<evidence type="ECO:0000313" key="12">
    <source>
        <dbReference type="Proteomes" id="UP001642540"/>
    </source>
</evidence>
<keyword evidence="7" id="KW-0496">Mitochondrion</keyword>
<comment type="subcellular location">
    <subcellularLocation>
        <location evidence="1">Mitochondrion inner membrane</location>
        <topology evidence="1">Multi-pass membrane protein</topology>
    </subcellularLocation>
</comment>
<dbReference type="PANTHER" id="PTHR13603">
    <property type="entry name" value="TRANSMEMBRANE PROTEIN 186"/>
    <property type="match status" value="1"/>
</dbReference>
<keyword evidence="5" id="KW-0999">Mitochondrion inner membrane</keyword>
<evidence type="ECO:0000256" key="6">
    <source>
        <dbReference type="ARBA" id="ARBA00022989"/>
    </source>
</evidence>
<dbReference type="EMBL" id="CAXLJM020000027">
    <property type="protein sequence ID" value="CAL8094525.1"/>
    <property type="molecule type" value="Genomic_DNA"/>
</dbReference>
<reference evidence="11 12" key="1">
    <citation type="submission" date="2024-08" db="EMBL/GenBank/DDBJ databases">
        <authorList>
            <person name="Cucini C."/>
            <person name="Frati F."/>
        </authorList>
    </citation>
    <scope>NUCLEOTIDE SEQUENCE [LARGE SCALE GENOMIC DNA]</scope>
</reference>
<evidence type="ECO:0000256" key="8">
    <source>
        <dbReference type="ARBA" id="ARBA00023136"/>
    </source>
</evidence>
<evidence type="ECO:0000256" key="3">
    <source>
        <dbReference type="ARBA" id="ARBA00014604"/>
    </source>
</evidence>
<dbReference type="InterPro" id="IPR026571">
    <property type="entry name" value="Tmem186"/>
</dbReference>
<sequence length="221" mass="24976">MKRNFASTSDESSAKLRVTTERETALPKIQSSVTRPDGVTNKLILDAKDWIIVYRFGFIRVARLIQRLKIFQTGFTCCLVLPASVGLFISGNLPVENVLFVLGTSSFACVMLYVMGTICSRLIGAMYVSKTDSSLIRIGHMNFWGKREDQIFNRNEIVPFSEIPDNVSDIYVNVKFYSDPDNKLHLSVRYGTIYNKVKFEEIFGKVDGLKITAVPRNPKSQ</sequence>
<evidence type="ECO:0000256" key="4">
    <source>
        <dbReference type="ARBA" id="ARBA00022692"/>
    </source>
</evidence>
<comment type="caution">
    <text evidence="11">The sequence shown here is derived from an EMBL/GenBank/DDBJ whole genome shotgun (WGS) entry which is preliminary data.</text>
</comment>
<proteinExistence type="inferred from homology"/>
<feature type="transmembrane region" description="Helical" evidence="10">
    <location>
        <begin position="97"/>
        <end position="116"/>
    </location>
</feature>
<name>A0ABP1Q9A5_9HEXA</name>
<dbReference type="Proteomes" id="UP001642540">
    <property type="component" value="Unassembled WGS sequence"/>
</dbReference>
<feature type="compositionally biased region" description="Basic and acidic residues" evidence="9">
    <location>
        <begin position="12"/>
        <end position="22"/>
    </location>
</feature>
<gene>
    <name evidence="11" type="ORF">ODALV1_LOCUS8805</name>
</gene>
<evidence type="ECO:0000256" key="7">
    <source>
        <dbReference type="ARBA" id="ARBA00023128"/>
    </source>
</evidence>
<evidence type="ECO:0000256" key="2">
    <source>
        <dbReference type="ARBA" id="ARBA00007020"/>
    </source>
</evidence>
<dbReference type="PANTHER" id="PTHR13603:SF1">
    <property type="entry name" value="TRANSMEMBRANE PROTEIN 186"/>
    <property type="match status" value="1"/>
</dbReference>
<comment type="similarity">
    <text evidence="2">Belongs to the TMEM186 family.</text>
</comment>
<protein>
    <recommendedName>
        <fullName evidence="3">Transmembrane protein 186</fullName>
    </recommendedName>
</protein>
<evidence type="ECO:0000313" key="11">
    <source>
        <dbReference type="EMBL" id="CAL8094525.1"/>
    </source>
</evidence>
<feature type="transmembrane region" description="Helical" evidence="10">
    <location>
        <begin position="70"/>
        <end position="91"/>
    </location>
</feature>
<evidence type="ECO:0000256" key="10">
    <source>
        <dbReference type="SAM" id="Phobius"/>
    </source>
</evidence>
<keyword evidence="6 10" id="KW-1133">Transmembrane helix</keyword>
<keyword evidence="4 10" id="KW-0812">Transmembrane</keyword>
<evidence type="ECO:0000256" key="9">
    <source>
        <dbReference type="SAM" id="MobiDB-lite"/>
    </source>
</evidence>
<evidence type="ECO:0000256" key="1">
    <source>
        <dbReference type="ARBA" id="ARBA00004448"/>
    </source>
</evidence>
<keyword evidence="8 10" id="KW-0472">Membrane</keyword>
<accession>A0ABP1Q9A5</accession>
<feature type="region of interest" description="Disordered" evidence="9">
    <location>
        <begin position="1"/>
        <end position="22"/>
    </location>
</feature>
<organism evidence="11 12">
    <name type="scientific">Orchesella dallaii</name>
    <dbReference type="NCBI Taxonomy" id="48710"/>
    <lineage>
        <taxon>Eukaryota</taxon>
        <taxon>Metazoa</taxon>
        <taxon>Ecdysozoa</taxon>
        <taxon>Arthropoda</taxon>
        <taxon>Hexapoda</taxon>
        <taxon>Collembola</taxon>
        <taxon>Entomobryomorpha</taxon>
        <taxon>Entomobryoidea</taxon>
        <taxon>Orchesellidae</taxon>
        <taxon>Orchesellinae</taxon>
        <taxon>Orchesella</taxon>
    </lineage>
</organism>